<feature type="transmembrane region" description="Helical" evidence="1">
    <location>
        <begin position="100"/>
        <end position="120"/>
    </location>
</feature>
<keyword evidence="1" id="KW-1133">Transmembrane helix</keyword>
<dbReference type="Pfam" id="PF02517">
    <property type="entry name" value="Rce1-like"/>
    <property type="match status" value="1"/>
</dbReference>
<dbReference type="HOGENOM" id="CLU_067776_1_0_10"/>
<organism evidence="3 4">
    <name type="scientific">Solitalea canadensis (strain ATCC 29591 / DSM 3403 / JCM 21819 / LMG 8368 / NBRC 15130 / NCIMB 12057 / USAM 9D)</name>
    <name type="common">Flexibacter canadensis</name>
    <dbReference type="NCBI Taxonomy" id="929556"/>
    <lineage>
        <taxon>Bacteria</taxon>
        <taxon>Pseudomonadati</taxon>
        <taxon>Bacteroidota</taxon>
        <taxon>Sphingobacteriia</taxon>
        <taxon>Sphingobacteriales</taxon>
        <taxon>Sphingobacteriaceae</taxon>
        <taxon>Solitalea</taxon>
    </lineage>
</organism>
<dbReference type="OrthoDB" id="1523022at2"/>
<accession>H8KLK6</accession>
<dbReference type="STRING" id="929556.Solca_3898"/>
<feature type="transmembrane region" description="Helical" evidence="1">
    <location>
        <begin position="201"/>
        <end position="221"/>
    </location>
</feature>
<dbReference type="RefSeq" id="WP_014682116.1">
    <property type="nucleotide sequence ID" value="NC_017770.1"/>
</dbReference>
<dbReference type="AlphaFoldDB" id="H8KLK6"/>
<feature type="transmembrane region" description="Helical" evidence="1">
    <location>
        <begin position="274"/>
        <end position="297"/>
    </location>
</feature>
<protein>
    <submittedName>
        <fullName evidence="3">Putative metal-dependent membrane protease</fullName>
    </submittedName>
</protein>
<dbReference type="Proteomes" id="UP000007590">
    <property type="component" value="Chromosome"/>
</dbReference>
<gene>
    <name evidence="3" type="ordered locus">Solca_3898</name>
</gene>
<evidence type="ECO:0000259" key="2">
    <source>
        <dbReference type="Pfam" id="PF02517"/>
    </source>
</evidence>
<feature type="transmembrane region" description="Helical" evidence="1">
    <location>
        <begin position="166"/>
        <end position="189"/>
    </location>
</feature>
<feature type="transmembrane region" description="Helical" evidence="1">
    <location>
        <begin position="12"/>
        <end position="41"/>
    </location>
</feature>
<evidence type="ECO:0000256" key="1">
    <source>
        <dbReference type="SAM" id="Phobius"/>
    </source>
</evidence>
<keyword evidence="3" id="KW-0645">Protease</keyword>
<proteinExistence type="predicted"/>
<sequence length="313" mass="35714">MKKGLLRELPLVIKLLALVTIAFFSMSFFTAISALLLQPIFGINIVQDPNALTNYDHANTLAAFKFLQVVQAITLFIVPALVFPWLCGENTTDYLKARKAPTLSLVFLVLLIAYFSSPLLELTNQVNQRMDFPDFLNRVEEWMRMKEDQMAGLTKAFLKMDTVRQLIFNLFMIAVLPAMGEELLFRGVLQKLLIDSSRNHHAGIWIAAIIFSALHFQFYGFLPRMFLGVLFGYLFYWSGNIWLPIIAHFINNSTVVVVSYLFQHKFINFDIDKASKVSIEAYVACFAISVLLVVTFYRNTRSSTTSNYGNELD</sequence>
<dbReference type="GO" id="GO:0080120">
    <property type="term" value="P:CAAX-box protein maturation"/>
    <property type="evidence" value="ECO:0007669"/>
    <property type="project" value="UniProtKB-ARBA"/>
</dbReference>
<feature type="transmembrane region" description="Helical" evidence="1">
    <location>
        <begin position="61"/>
        <end position="88"/>
    </location>
</feature>
<dbReference type="InterPro" id="IPR003675">
    <property type="entry name" value="Rce1/LyrA-like_dom"/>
</dbReference>
<name>H8KLK6_SOLCM</name>
<dbReference type="PANTHER" id="PTHR36435">
    <property type="entry name" value="SLR1288 PROTEIN"/>
    <property type="match status" value="1"/>
</dbReference>
<dbReference type="eggNOG" id="COG1266">
    <property type="taxonomic scope" value="Bacteria"/>
</dbReference>
<dbReference type="GO" id="GO:0006508">
    <property type="term" value="P:proteolysis"/>
    <property type="evidence" value="ECO:0007669"/>
    <property type="project" value="UniProtKB-KW"/>
</dbReference>
<dbReference type="EMBL" id="CP003349">
    <property type="protein sequence ID" value="AFD08893.1"/>
    <property type="molecule type" value="Genomic_DNA"/>
</dbReference>
<keyword evidence="4" id="KW-1185">Reference proteome</keyword>
<keyword evidence="1" id="KW-0812">Transmembrane</keyword>
<keyword evidence="1" id="KW-0472">Membrane</keyword>
<evidence type="ECO:0000313" key="4">
    <source>
        <dbReference type="Proteomes" id="UP000007590"/>
    </source>
</evidence>
<dbReference type="PANTHER" id="PTHR36435:SF1">
    <property type="entry name" value="CAAX AMINO TERMINAL PROTEASE FAMILY PROTEIN"/>
    <property type="match status" value="1"/>
</dbReference>
<dbReference type="GO" id="GO:0004175">
    <property type="term" value="F:endopeptidase activity"/>
    <property type="evidence" value="ECO:0007669"/>
    <property type="project" value="UniProtKB-ARBA"/>
</dbReference>
<dbReference type="KEGG" id="scn:Solca_3898"/>
<reference evidence="3" key="1">
    <citation type="submission" date="2012-02" db="EMBL/GenBank/DDBJ databases">
        <title>The complete genome of Solitalea canadensis DSM 3403.</title>
        <authorList>
            <consortium name="US DOE Joint Genome Institute (JGI-PGF)"/>
            <person name="Lucas S."/>
            <person name="Copeland A."/>
            <person name="Lapidus A."/>
            <person name="Glavina del Rio T."/>
            <person name="Dalin E."/>
            <person name="Tice H."/>
            <person name="Bruce D."/>
            <person name="Goodwin L."/>
            <person name="Pitluck S."/>
            <person name="Peters L."/>
            <person name="Ovchinnikova G."/>
            <person name="Lu M."/>
            <person name="Kyrpides N."/>
            <person name="Mavromatis K."/>
            <person name="Ivanova N."/>
            <person name="Brettin T."/>
            <person name="Detter J.C."/>
            <person name="Han C."/>
            <person name="Larimer F."/>
            <person name="Land M."/>
            <person name="Hauser L."/>
            <person name="Markowitz V."/>
            <person name="Cheng J.-F."/>
            <person name="Hugenholtz P."/>
            <person name="Woyke T."/>
            <person name="Wu D."/>
            <person name="Spring S."/>
            <person name="Schroeder M."/>
            <person name="Kopitz M."/>
            <person name="Brambilla E."/>
            <person name="Klenk H.-P."/>
            <person name="Eisen J.A."/>
        </authorList>
    </citation>
    <scope>NUCLEOTIDE SEQUENCE</scope>
    <source>
        <strain evidence="3">DSM 3403</strain>
    </source>
</reference>
<feature type="domain" description="CAAX prenyl protease 2/Lysostaphin resistance protein A-like" evidence="2">
    <location>
        <begin position="165"/>
        <end position="253"/>
    </location>
</feature>
<dbReference type="InterPro" id="IPR052710">
    <property type="entry name" value="CAAX_protease"/>
</dbReference>
<evidence type="ECO:0000313" key="3">
    <source>
        <dbReference type="EMBL" id="AFD08893.1"/>
    </source>
</evidence>
<keyword evidence="3" id="KW-0378">Hydrolase</keyword>